<dbReference type="AlphaFoldDB" id="A0A511TFH6"/>
<dbReference type="STRING" id="1334629.MFUL124B02_10230"/>
<dbReference type="RefSeq" id="WP_143097446.1">
    <property type="nucleotide sequence ID" value="NZ_BJXR01000072.1"/>
</dbReference>
<evidence type="ECO:0000313" key="5">
    <source>
        <dbReference type="Proteomes" id="UP000321514"/>
    </source>
</evidence>
<gene>
    <name evidence="2" type="ORF">MFU01_79730</name>
    <name evidence="3" type="ORF">SAMN05443572_113100</name>
</gene>
<feature type="transmembrane region" description="Helical" evidence="1">
    <location>
        <begin position="188"/>
        <end position="207"/>
    </location>
</feature>
<evidence type="ECO:0000313" key="2">
    <source>
        <dbReference type="EMBL" id="GEN12936.1"/>
    </source>
</evidence>
<feature type="transmembrane region" description="Helical" evidence="1">
    <location>
        <begin position="158"/>
        <end position="176"/>
    </location>
</feature>
<dbReference type="Proteomes" id="UP000183760">
    <property type="component" value="Unassembled WGS sequence"/>
</dbReference>
<dbReference type="EMBL" id="BJXR01000072">
    <property type="protein sequence ID" value="GEN12936.1"/>
    <property type="molecule type" value="Genomic_DNA"/>
</dbReference>
<feature type="transmembrane region" description="Helical" evidence="1">
    <location>
        <begin position="116"/>
        <end position="138"/>
    </location>
</feature>
<keyword evidence="1" id="KW-0472">Membrane</keyword>
<name>A0A511TFH6_MYXFU</name>
<keyword evidence="1" id="KW-1133">Transmembrane helix</keyword>
<reference evidence="2 5" key="2">
    <citation type="submission" date="2019-07" db="EMBL/GenBank/DDBJ databases">
        <title>Whole genome shotgun sequence of Myxococcus fulvus NBRC 100333.</title>
        <authorList>
            <person name="Hosoyama A."/>
            <person name="Uohara A."/>
            <person name="Ohji S."/>
            <person name="Ichikawa N."/>
        </authorList>
    </citation>
    <scope>NUCLEOTIDE SEQUENCE [LARGE SCALE GENOMIC DNA]</scope>
    <source>
        <strain evidence="2 5">NBRC 100333</strain>
    </source>
</reference>
<keyword evidence="1" id="KW-0812">Transmembrane</keyword>
<organism evidence="2 5">
    <name type="scientific">Myxococcus fulvus</name>
    <dbReference type="NCBI Taxonomy" id="33"/>
    <lineage>
        <taxon>Bacteria</taxon>
        <taxon>Pseudomonadati</taxon>
        <taxon>Myxococcota</taxon>
        <taxon>Myxococcia</taxon>
        <taxon>Myxococcales</taxon>
        <taxon>Cystobacterineae</taxon>
        <taxon>Myxococcaceae</taxon>
        <taxon>Myxococcus</taxon>
    </lineage>
</organism>
<dbReference type="OrthoDB" id="10004321at2"/>
<comment type="caution">
    <text evidence="2">The sequence shown here is derived from an EMBL/GenBank/DDBJ whole genome shotgun (WGS) entry which is preliminary data.</text>
</comment>
<evidence type="ECO:0000313" key="4">
    <source>
        <dbReference type="Proteomes" id="UP000183760"/>
    </source>
</evidence>
<reference evidence="3 4" key="1">
    <citation type="submission" date="2016-10" db="EMBL/GenBank/DDBJ databases">
        <authorList>
            <person name="Varghese N."/>
            <person name="Submissions S."/>
        </authorList>
    </citation>
    <scope>NUCLEOTIDE SEQUENCE [LARGE SCALE GENOMIC DNA]</scope>
    <source>
        <strain evidence="3 4">DSM 16525</strain>
    </source>
</reference>
<keyword evidence="4" id="KW-1185">Reference proteome</keyword>
<accession>A0A511TFH6</accession>
<dbReference type="Proteomes" id="UP000321514">
    <property type="component" value="Unassembled WGS sequence"/>
</dbReference>
<dbReference type="EMBL" id="FOIB01000013">
    <property type="protein sequence ID" value="SEU38534.1"/>
    <property type="molecule type" value="Genomic_DNA"/>
</dbReference>
<proteinExistence type="predicted"/>
<evidence type="ECO:0000256" key="1">
    <source>
        <dbReference type="SAM" id="Phobius"/>
    </source>
</evidence>
<feature type="transmembrane region" description="Helical" evidence="1">
    <location>
        <begin position="213"/>
        <end position="231"/>
    </location>
</feature>
<evidence type="ECO:0000313" key="3">
    <source>
        <dbReference type="EMBL" id="SEU38534.1"/>
    </source>
</evidence>
<protein>
    <submittedName>
        <fullName evidence="2">Uncharacterized protein</fullName>
    </submittedName>
</protein>
<sequence length="242" mass="25399">MLEPSQSDLTAMEVATLRGLAEQAVLAHQGETTLDVETLSARLRDVAHRGGPPELGAVLWELLHSGTLTTVRDRKGRSCRTLAVKALLKLDGPEARRLTPADLTFGRTPALAPPRWVLVVSAALTTLGSLGTVVVSLVGHTLMSLAFHGPLIPPFSQFMAALVGGLTAWRALKLVIAPEARPADLRALLLLAAAGVLLVTLEIPARMEGGPNGLLSPVLAALPAALTAVFFRASGIPFRDNA</sequence>